<dbReference type="RefSeq" id="WP_119516726.1">
    <property type="nucleotide sequence ID" value="NZ_NQYH01000013.1"/>
</dbReference>
<sequence>MAEIGEFLRFVALPGALIAIYFCFIKVEHKVGESHNFHFNKTHAAGIGHVVLTNMKDRSTPVFALYAVQGQVAIPLIKFDDPVVLKSFESIKIDIPPVSEYWFNGKPFDFTRKPGGGHIDVEIYYSTIGKFKKCVPLSAPSPVAFIKRHNLALVTISSQLFNGRVYSPNVIYIIEYKVNGQWGDAFVAREGFILWDFLPNGIPGDILTDPQTIADTLLKSLPFIEQLSIMKTSGWNRHFANGRQFKSGTDDRPFWGNKDKPQNS</sequence>
<accession>A0A3A1YR97</accession>
<comment type="caution">
    <text evidence="2">The sequence shown here is derived from an EMBL/GenBank/DDBJ whole genome shotgun (WGS) entry which is preliminary data.</text>
</comment>
<proteinExistence type="predicted"/>
<reference evidence="2 3" key="1">
    <citation type="submission" date="2017-08" db="EMBL/GenBank/DDBJ databases">
        <title>Pusillimonas indicus sp. nov., a member of the family Alcaligenaceae isolated from surface seawater.</title>
        <authorList>
            <person name="Li J."/>
        </authorList>
    </citation>
    <scope>NUCLEOTIDE SEQUENCE [LARGE SCALE GENOMIC DNA]</scope>
    <source>
        <strain evidence="2 3">L52-1-41</strain>
    </source>
</reference>
<dbReference type="AlphaFoldDB" id="A0A3A1YR97"/>
<protein>
    <submittedName>
        <fullName evidence="2">Uncharacterized protein</fullName>
    </submittedName>
</protein>
<evidence type="ECO:0000313" key="2">
    <source>
        <dbReference type="EMBL" id="RIY39769.1"/>
    </source>
</evidence>
<dbReference type="Proteomes" id="UP000266206">
    <property type="component" value="Unassembled WGS sequence"/>
</dbReference>
<dbReference type="OrthoDB" id="9204648at2"/>
<organism evidence="2 3">
    <name type="scientific">Neopusillimonas maritima</name>
    <dbReference type="NCBI Taxonomy" id="2026239"/>
    <lineage>
        <taxon>Bacteria</taxon>
        <taxon>Pseudomonadati</taxon>
        <taxon>Pseudomonadota</taxon>
        <taxon>Betaproteobacteria</taxon>
        <taxon>Burkholderiales</taxon>
        <taxon>Alcaligenaceae</taxon>
        <taxon>Neopusillimonas</taxon>
    </lineage>
</organism>
<name>A0A3A1YR97_9BURK</name>
<gene>
    <name evidence="2" type="ORF">CJP73_13075</name>
</gene>
<evidence type="ECO:0000313" key="3">
    <source>
        <dbReference type="Proteomes" id="UP000266206"/>
    </source>
</evidence>
<feature type="region of interest" description="Disordered" evidence="1">
    <location>
        <begin position="242"/>
        <end position="264"/>
    </location>
</feature>
<dbReference type="EMBL" id="NQYH01000013">
    <property type="protein sequence ID" value="RIY39769.1"/>
    <property type="molecule type" value="Genomic_DNA"/>
</dbReference>
<feature type="compositionally biased region" description="Basic and acidic residues" evidence="1">
    <location>
        <begin position="248"/>
        <end position="264"/>
    </location>
</feature>
<evidence type="ECO:0000256" key="1">
    <source>
        <dbReference type="SAM" id="MobiDB-lite"/>
    </source>
</evidence>